<evidence type="ECO:0000256" key="22">
    <source>
        <dbReference type="ARBA" id="ARBA00047613"/>
    </source>
</evidence>
<dbReference type="PANTHER" id="PTHR43612">
    <property type="entry name" value="TRIFUNCTIONAL ENZYME SUBUNIT ALPHA"/>
    <property type="match status" value="1"/>
</dbReference>
<dbReference type="InterPro" id="IPR001753">
    <property type="entry name" value="Enoyl-CoA_hydra/iso"/>
</dbReference>
<evidence type="ECO:0000256" key="30">
    <source>
        <dbReference type="ARBA" id="ARBA00052711"/>
    </source>
</evidence>
<evidence type="ECO:0000256" key="17">
    <source>
        <dbReference type="ARBA" id="ARBA00023128"/>
    </source>
</evidence>
<keyword evidence="13" id="KW-0007">Acetylation</keyword>
<keyword evidence="8" id="KW-0597">Phosphoprotein</keyword>
<evidence type="ECO:0000256" key="32">
    <source>
        <dbReference type="ARBA" id="ARBA00052860"/>
    </source>
</evidence>
<dbReference type="InterPro" id="IPR029045">
    <property type="entry name" value="ClpP/crotonase-like_dom_sf"/>
</dbReference>
<dbReference type="OrthoDB" id="5958943at2759"/>
<dbReference type="AlphaFoldDB" id="A0A2A3EH15"/>
<keyword evidence="18" id="KW-0472">Membrane</keyword>
<evidence type="ECO:0000256" key="31">
    <source>
        <dbReference type="ARBA" id="ARBA00052834"/>
    </source>
</evidence>
<dbReference type="Pfam" id="PF02737">
    <property type="entry name" value="3HCDH_N"/>
    <property type="match status" value="1"/>
</dbReference>
<comment type="catalytic activity">
    <reaction evidence="32">
        <text>1'-[1,2-di-(9Z,12Z-octadecadienoyl)-sn-glycero-3-phospho]-3'-[1-(9Z,12Z-octadecadienoyl)-sn-glycero-3-phospho]-glycerol + (9Z)-octadecenoyl-CoA = 1'-[1,2-di-(9Z,12Z-octadecadienoyl)-sn-glycero-3-phospho]-3'-[1-(9Z,12Z-octadecadienoyl)-2-(9Z-octadecenoyl)-sn-glycero-3-phospho]-glycerol + CoA</text>
        <dbReference type="Rhea" id="RHEA:43676"/>
        <dbReference type="ChEBI" id="CHEBI:57287"/>
        <dbReference type="ChEBI" id="CHEBI:57387"/>
        <dbReference type="ChEBI" id="CHEBI:83580"/>
        <dbReference type="ChEBI" id="CHEBI:83582"/>
    </reaction>
    <physiologicalReaction direction="left-to-right" evidence="32">
        <dbReference type="Rhea" id="RHEA:43677"/>
    </physiologicalReaction>
</comment>
<evidence type="ECO:0000313" key="46">
    <source>
        <dbReference type="Proteomes" id="UP000242457"/>
    </source>
</evidence>
<dbReference type="InterPro" id="IPR006108">
    <property type="entry name" value="3HC_DH_C"/>
</dbReference>
<keyword evidence="15" id="KW-0520">NAD</keyword>
<comment type="pathway">
    <text evidence="3">Lipid metabolism; fatty acid beta-oxidation.</text>
</comment>
<evidence type="ECO:0000256" key="25">
    <source>
        <dbReference type="ARBA" id="ARBA00050222"/>
    </source>
</evidence>
<keyword evidence="46" id="KW-1185">Reference proteome</keyword>
<dbReference type="GO" id="GO:0016509">
    <property type="term" value="F:long-chain (3S)-3-hydroxyacyl-CoA dehydrogenase (NAD+) activity"/>
    <property type="evidence" value="ECO:0007669"/>
    <property type="project" value="UniProtKB-EC"/>
</dbReference>
<evidence type="ECO:0000256" key="41">
    <source>
        <dbReference type="PIRSR" id="PIRSR612803-2"/>
    </source>
</evidence>
<dbReference type="SUPFAM" id="SSF48179">
    <property type="entry name" value="6-phosphogluconate dehydrogenase C-terminal domain-like"/>
    <property type="match status" value="2"/>
</dbReference>
<evidence type="ECO:0000256" key="39">
    <source>
        <dbReference type="ARBA" id="ARBA00083277"/>
    </source>
</evidence>
<comment type="catalytic activity">
    <reaction evidence="29">
        <text>(3S)-hydroxyoctanoyl-CoA + NAD(+) = 3-oxooctanoyl-CoA + NADH + H(+)</text>
        <dbReference type="Rhea" id="RHEA:31195"/>
        <dbReference type="ChEBI" id="CHEBI:15378"/>
        <dbReference type="ChEBI" id="CHEBI:57540"/>
        <dbReference type="ChEBI" id="CHEBI:57945"/>
        <dbReference type="ChEBI" id="CHEBI:62617"/>
        <dbReference type="ChEBI" id="CHEBI:62619"/>
    </reaction>
    <physiologicalReaction direction="left-to-right" evidence="29">
        <dbReference type="Rhea" id="RHEA:31196"/>
    </physiologicalReaction>
</comment>
<dbReference type="GO" id="GO:0005743">
    <property type="term" value="C:mitochondrial inner membrane"/>
    <property type="evidence" value="ECO:0007669"/>
    <property type="project" value="UniProtKB-SubCell"/>
</dbReference>
<dbReference type="SUPFAM" id="SSF51735">
    <property type="entry name" value="NAD(P)-binding Rossmann-fold domains"/>
    <property type="match status" value="1"/>
</dbReference>
<evidence type="ECO:0000256" key="26">
    <source>
        <dbReference type="ARBA" id="ARBA00050446"/>
    </source>
</evidence>
<organism evidence="45 46">
    <name type="scientific">Apis cerana cerana</name>
    <name type="common">Oriental honeybee</name>
    <dbReference type="NCBI Taxonomy" id="94128"/>
    <lineage>
        <taxon>Eukaryota</taxon>
        <taxon>Metazoa</taxon>
        <taxon>Ecdysozoa</taxon>
        <taxon>Arthropoda</taxon>
        <taxon>Hexapoda</taxon>
        <taxon>Insecta</taxon>
        <taxon>Pterygota</taxon>
        <taxon>Neoptera</taxon>
        <taxon>Endopterygota</taxon>
        <taxon>Hymenoptera</taxon>
        <taxon>Apocrita</taxon>
        <taxon>Aculeata</taxon>
        <taxon>Apoidea</taxon>
        <taxon>Anthophila</taxon>
        <taxon>Apidae</taxon>
        <taxon>Apis</taxon>
    </lineage>
</organism>
<evidence type="ECO:0000256" key="23">
    <source>
        <dbReference type="ARBA" id="ARBA00048361"/>
    </source>
</evidence>
<evidence type="ECO:0000256" key="4">
    <source>
        <dbReference type="ARBA" id="ARBA00007005"/>
    </source>
</evidence>
<comment type="subunit">
    <text evidence="35">Heterotetramer of 2 alpha/HADHA and 2 beta/HADHB subunits; forms the mitochondrial trifunctional enzyme. Also purified as higher order heterooligomers including a 4 alpha/HADHA and 4 beta/HADHB heterooligomer which physiological significance remains unclear. The mitochondrial trifunctional enzyme interacts with MTLN.</text>
</comment>
<keyword evidence="9" id="KW-0808">Transferase</keyword>
<comment type="catalytic activity">
    <reaction evidence="31">
        <text>(3S)-hydroxytetradecanoyl-CoA + NAD(+) = 3-oxotetradecanoyl-CoA + NADH + H(+)</text>
        <dbReference type="Rhea" id="RHEA:31167"/>
        <dbReference type="ChEBI" id="CHEBI:15378"/>
        <dbReference type="ChEBI" id="CHEBI:57540"/>
        <dbReference type="ChEBI" id="CHEBI:57945"/>
        <dbReference type="ChEBI" id="CHEBI:62543"/>
        <dbReference type="ChEBI" id="CHEBI:62614"/>
    </reaction>
    <physiologicalReaction direction="left-to-right" evidence="31">
        <dbReference type="Rhea" id="RHEA:31168"/>
    </physiologicalReaction>
</comment>
<comment type="catalytic activity">
    <reaction evidence="27">
        <text>a 4-saturated-(3S)-3-hydroxyacyl-CoA = a (3E)-enoyl-CoA + H2O</text>
        <dbReference type="Rhea" id="RHEA:20724"/>
        <dbReference type="ChEBI" id="CHEBI:15377"/>
        <dbReference type="ChEBI" id="CHEBI:58521"/>
        <dbReference type="ChEBI" id="CHEBI:137480"/>
        <dbReference type="EC" id="4.2.1.17"/>
    </reaction>
    <physiologicalReaction direction="right-to-left" evidence="27">
        <dbReference type="Rhea" id="RHEA:20726"/>
    </physiologicalReaction>
</comment>
<evidence type="ECO:0000256" key="42">
    <source>
        <dbReference type="RuleBase" id="RU003707"/>
    </source>
</evidence>
<comment type="catalytic activity">
    <reaction evidence="25">
        <text>1'-[1,2-di-(9Z,12Z-octadecadienoyl)-sn-glycero-3-phospho]-3'-[1-(9Z,12Z-octadecadienoyl)-sn-glycero-3-phospho]-glycerol + (9Z,12Z)-octadecadienoyl-CoA = 1',3'-bis-[1,2-di-(9Z,12Z-octadecadienoyl)-sn-glycero-3-phospho]-glycerol + CoA</text>
        <dbReference type="Rhea" id="RHEA:43672"/>
        <dbReference type="ChEBI" id="CHEBI:57287"/>
        <dbReference type="ChEBI" id="CHEBI:57383"/>
        <dbReference type="ChEBI" id="CHEBI:83580"/>
        <dbReference type="ChEBI" id="CHEBI:83581"/>
    </reaction>
    <physiologicalReaction direction="left-to-right" evidence="25">
        <dbReference type="Rhea" id="RHEA:43673"/>
    </physiologicalReaction>
</comment>
<comment type="catalytic activity">
    <reaction evidence="23">
        <text>(3S)-hydroxydecanoyl-CoA + NAD(+) = 3-oxodecanoyl-CoA + NADH + H(+)</text>
        <dbReference type="Rhea" id="RHEA:31187"/>
        <dbReference type="ChEBI" id="CHEBI:15378"/>
        <dbReference type="ChEBI" id="CHEBI:57540"/>
        <dbReference type="ChEBI" id="CHEBI:57945"/>
        <dbReference type="ChEBI" id="CHEBI:62548"/>
        <dbReference type="ChEBI" id="CHEBI:62616"/>
    </reaction>
    <physiologicalReaction direction="left-to-right" evidence="23">
        <dbReference type="Rhea" id="RHEA:31188"/>
    </physiologicalReaction>
</comment>
<dbReference type="CDD" id="cd06558">
    <property type="entry name" value="crotonase-like"/>
    <property type="match status" value="1"/>
</dbReference>
<dbReference type="Gene3D" id="3.90.226.10">
    <property type="entry name" value="2-enoyl-CoA Hydratase, Chain A, domain 1"/>
    <property type="match status" value="1"/>
</dbReference>
<evidence type="ECO:0000256" key="33">
    <source>
        <dbReference type="ARBA" id="ARBA00052945"/>
    </source>
</evidence>
<keyword evidence="12" id="KW-0809">Transit peptide</keyword>
<evidence type="ECO:0000256" key="40">
    <source>
        <dbReference type="PIRSR" id="PIRSR612803-1"/>
    </source>
</evidence>
<dbReference type="InterPro" id="IPR036291">
    <property type="entry name" value="NAD(P)-bd_dom_sf"/>
</dbReference>
<keyword evidence="7" id="KW-0488">Methylation</keyword>
<evidence type="ECO:0000256" key="24">
    <source>
        <dbReference type="ARBA" id="ARBA00049556"/>
    </source>
</evidence>
<keyword evidence="20" id="KW-0511">Multifunctional enzyme</keyword>
<comment type="catalytic activity">
    <reaction evidence="26">
        <text>a long-chain (3S)-3-hydroxy fatty acyl-CoA + NAD(+) = a long-chain 3-oxo-fatty acyl-CoA + NADH + H(+)</text>
        <dbReference type="Rhea" id="RHEA:52656"/>
        <dbReference type="ChEBI" id="CHEBI:15378"/>
        <dbReference type="ChEBI" id="CHEBI:57540"/>
        <dbReference type="ChEBI" id="CHEBI:57945"/>
        <dbReference type="ChEBI" id="CHEBI:136757"/>
        <dbReference type="ChEBI" id="CHEBI:136758"/>
        <dbReference type="EC" id="1.1.1.211"/>
    </reaction>
    <physiologicalReaction direction="left-to-right" evidence="26">
        <dbReference type="Rhea" id="RHEA:52657"/>
    </physiologicalReaction>
</comment>
<comment type="similarity">
    <text evidence="4">In the central section; belongs to the 3-hydroxyacyl-CoA dehydrogenase family.</text>
</comment>
<dbReference type="GO" id="GO:0004300">
    <property type="term" value="F:enoyl-CoA hydratase activity"/>
    <property type="evidence" value="ECO:0007669"/>
    <property type="project" value="UniProtKB-EC"/>
</dbReference>
<dbReference type="GO" id="GO:0006635">
    <property type="term" value="P:fatty acid beta-oxidation"/>
    <property type="evidence" value="ECO:0007669"/>
    <property type="project" value="UniProtKB-UniPathway"/>
</dbReference>
<evidence type="ECO:0000259" key="43">
    <source>
        <dbReference type="Pfam" id="PF00725"/>
    </source>
</evidence>
<dbReference type="InterPro" id="IPR018376">
    <property type="entry name" value="Enoyl-CoA_hyd/isom_CS"/>
</dbReference>
<proteinExistence type="inferred from homology"/>
<evidence type="ECO:0000256" key="29">
    <source>
        <dbReference type="ARBA" id="ARBA00052224"/>
    </source>
</evidence>
<keyword evidence="10" id="KW-0999">Mitochondrion inner membrane</keyword>
<evidence type="ECO:0000256" key="13">
    <source>
        <dbReference type="ARBA" id="ARBA00022990"/>
    </source>
</evidence>
<evidence type="ECO:0000256" key="14">
    <source>
        <dbReference type="ARBA" id="ARBA00023002"/>
    </source>
</evidence>
<dbReference type="Pfam" id="PF00378">
    <property type="entry name" value="ECH_1"/>
    <property type="match status" value="1"/>
</dbReference>
<evidence type="ECO:0000256" key="2">
    <source>
        <dbReference type="ARBA" id="ARBA00004273"/>
    </source>
</evidence>
<comment type="catalytic activity">
    <reaction evidence="30">
        <text>(3S)-3-hydroxydodecanoyl-CoA = (2E)-dodecenoyl-CoA + H2O</text>
        <dbReference type="Rhea" id="RHEA:31075"/>
        <dbReference type="ChEBI" id="CHEBI:15377"/>
        <dbReference type="ChEBI" id="CHEBI:57330"/>
        <dbReference type="ChEBI" id="CHEBI:62558"/>
    </reaction>
    <physiologicalReaction direction="right-to-left" evidence="30">
        <dbReference type="Rhea" id="RHEA:31077"/>
    </physiologicalReaction>
</comment>
<evidence type="ECO:0000256" key="12">
    <source>
        <dbReference type="ARBA" id="ARBA00022946"/>
    </source>
</evidence>
<evidence type="ECO:0000256" key="37">
    <source>
        <dbReference type="ARBA" id="ARBA00068347"/>
    </source>
</evidence>
<name>A0A2A3EH15_APICC</name>
<dbReference type="Proteomes" id="UP000242457">
    <property type="component" value="Unassembled WGS sequence"/>
</dbReference>
<comment type="catalytic activity">
    <reaction evidence="21">
        <text>a (3S)-3-hydroxyacyl-CoA = a (2E)-enoyl-CoA + H2O</text>
        <dbReference type="Rhea" id="RHEA:16105"/>
        <dbReference type="ChEBI" id="CHEBI:15377"/>
        <dbReference type="ChEBI" id="CHEBI:57318"/>
        <dbReference type="ChEBI" id="CHEBI:58856"/>
        <dbReference type="EC" id="4.2.1.17"/>
    </reaction>
    <physiologicalReaction direction="right-to-left" evidence="21">
        <dbReference type="Rhea" id="RHEA:16107"/>
    </physiologicalReaction>
</comment>
<evidence type="ECO:0000256" key="36">
    <source>
        <dbReference type="ARBA" id="ARBA00066806"/>
    </source>
</evidence>
<evidence type="ECO:0000256" key="5">
    <source>
        <dbReference type="ARBA" id="ARBA00008750"/>
    </source>
</evidence>
<comment type="subcellular location">
    <subcellularLocation>
        <location evidence="2">Mitochondrion inner membrane</location>
    </subcellularLocation>
</comment>
<dbReference type="EC" id="1.1.1.211" evidence="36"/>
<keyword evidence="11" id="KW-0276">Fatty acid metabolism</keyword>
<comment type="catalytic activity">
    <reaction evidence="1">
        <text>(3S)-hydroxyhexadecanoyl-CoA = (2E)-hexadecenoyl-CoA + H2O</text>
        <dbReference type="Rhea" id="RHEA:31163"/>
        <dbReference type="ChEBI" id="CHEBI:15377"/>
        <dbReference type="ChEBI" id="CHEBI:61526"/>
        <dbReference type="ChEBI" id="CHEBI:62613"/>
    </reaction>
    <physiologicalReaction direction="right-to-left" evidence="1">
        <dbReference type="Rhea" id="RHEA:31165"/>
    </physiologicalReaction>
</comment>
<protein>
    <recommendedName>
        <fullName evidence="37">Trifunctional enzyme subunit alpha, mitochondrial</fullName>
        <ecNumber evidence="36">1.1.1.211</ecNumber>
        <ecNumber evidence="6">4.2.1.17</ecNumber>
    </recommendedName>
    <alternativeName>
        <fullName evidence="38">Monolysocardiolipin acyltransferase</fullName>
    </alternativeName>
    <alternativeName>
        <fullName evidence="39">TP-alpha</fullName>
    </alternativeName>
</protein>
<dbReference type="PROSITE" id="PS00067">
    <property type="entry name" value="3HCDH"/>
    <property type="match status" value="1"/>
</dbReference>
<feature type="active site" description="For hydroxyacyl-coenzyme A dehydrogenase activity" evidence="40">
    <location>
        <position position="512"/>
    </location>
</feature>
<dbReference type="InterPro" id="IPR050136">
    <property type="entry name" value="FA_oxidation_alpha_subunit"/>
</dbReference>
<dbReference type="FunFam" id="3.40.50.720:FF:000009">
    <property type="entry name" value="Fatty oxidation complex, alpha subunit"/>
    <property type="match status" value="1"/>
</dbReference>
<evidence type="ECO:0000256" key="10">
    <source>
        <dbReference type="ARBA" id="ARBA00022792"/>
    </source>
</evidence>
<dbReference type="FunFam" id="3.90.226.10:FF:000011">
    <property type="entry name" value="Fatty acid oxidation complex subunit alpha"/>
    <property type="match status" value="1"/>
</dbReference>
<comment type="similarity">
    <text evidence="5">In the N-terminal section; belongs to the enoyl-CoA hydratase/isomerase family.</text>
</comment>
<dbReference type="EC" id="4.2.1.17" evidence="6"/>
<comment type="catalytic activity">
    <reaction evidence="34">
        <text>1'-[1,2-di-(9Z,12Z-octadecadienoyl)-sn-glycero-3-phospho]-3'-[1-(9Z,12Z-octadecadienoyl)-sn-glycero-3-phospho]-glycerol + hexadecanoyl-CoA = 1'-[1,2-di-(9Z,12Z-octadecadienoyl)-sn-glycero-3-phospho]-3'-[1-(9Z,12Z-octadecadienoyl)-2-hexadecanoyl-sn-glycero-3-phospho]-glycerol + CoA</text>
        <dbReference type="Rhea" id="RHEA:43680"/>
        <dbReference type="ChEBI" id="CHEBI:57287"/>
        <dbReference type="ChEBI" id="CHEBI:57379"/>
        <dbReference type="ChEBI" id="CHEBI:83580"/>
        <dbReference type="ChEBI" id="CHEBI:83583"/>
    </reaction>
    <physiologicalReaction direction="left-to-right" evidence="34">
        <dbReference type="Rhea" id="RHEA:43681"/>
    </physiologicalReaction>
</comment>
<dbReference type="InterPro" id="IPR006180">
    <property type="entry name" value="3-OHacyl-CoA_DH_CS"/>
</dbReference>
<evidence type="ECO:0000256" key="8">
    <source>
        <dbReference type="ARBA" id="ARBA00022553"/>
    </source>
</evidence>
<keyword evidence="17" id="KW-0496">Mitochondrion</keyword>
<feature type="domain" description="3-hydroxyacyl-CoA dehydrogenase C-terminal" evidence="43">
    <location>
        <begin position="546"/>
        <end position="641"/>
    </location>
</feature>
<dbReference type="SUPFAM" id="SSF52096">
    <property type="entry name" value="ClpP/crotonase"/>
    <property type="match status" value="1"/>
</dbReference>
<keyword evidence="14" id="KW-0560">Oxidoreductase</keyword>
<dbReference type="STRING" id="94128.A0A2A3EH15"/>
<feature type="domain" description="3-hydroxyacyl-CoA dehydrogenase NAD binding" evidence="44">
    <location>
        <begin position="365"/>
        <end position="543"/>
    </location>
</feature>
<dbReference type="InterPro" id="IPR006176">
    <property type="entry name" value="3-OHacyl-CoA_DH_NAD-bd"/>
</dbReference>
<dbReference type="FunFam" id="1.10.1040.50:FF:000002">
    <property type="entry name" value="Trifunctional enzyme subunit alpha, mitochondrial"/>
    <property type="match status" value="1"/>
</dbReference>
<sequence length="764" mass="84064">MLQYRLLGALANVSHINKSISTRTALYKSMRAMSISTNLKHLKYKVVDNVAVLTLDSPGVKMNVLNSEVMYEIDDVLKNIEQNSAINSIIFISGKPGCFVAGADINIIRSFKTPEDGYKIAFEAQKIFEKIEKSKKPIIAAIQGSCLGGGLEMAMACHYRIAVNDQKTSLGLPEVMLGILPGAGGTQRLLQLISLPNTLNMILTGKQVKAIKAKKIGLVDLLVNCLGCGIGTSEENTMRYLEETAIKVAQDITNKTLKINQNSKTLSDKFLNYALYFDFVKNQIFNSAKKNVMEKTGSLYPAPFKILDVIRIGLDKGSKFGYEAEAKAFGELGVTPQCKGLTNLFFGQTTCKKNRFGVPKNAVKKIAVVGAGLMGAGIVQVSIDKDFDVIMKDTNETALYRGVDQIQKGMHAAVKKKKYSNFQKNRYFSKLDSTLDYSSFKNADIVIEAVFEDITIKHKVIKEIEANTPNYCVLATNTSAISINEIAAGSNRPDKIIGMHYFSPVHKMQLLEIITHKGTSTETIKTAVDVGLKQGKTIIIVGDGPGFYTTRILSALLSEAIRLMQEGVDPIYLDNLTKKFGFPVGAATLSDEVGIDVGAHISTYLVKELGERFNGGDINILNDMVKAGFLGRKSGKGIYTYETNVKHKNVNLSALDILKKYKLEPKGNTTIEDHQLRMVSRFVNEAILCLEENILANPLEGDIGAVFGLGFPPFTGGPFRWVDSYGADNLVRKMEQFQNHYGDAFKPCQTLYDMASNPSKSFHR</sequence>
<keyword evidence="16" id="KW-0443">Lipid metabolism</keyword>
<evidence type="ECO:0000259" key="44">
    <source>
        <dbReference type="Pfam" id="PF02737"/>
    </source>
</evidence>
<evidence type="ECO:0000256" key="27">
    <source>
        <dbReference type="ARBA" id="ARBA00051215"/>
    </source>
</evidence>
<dbReference type="PANTHER" id="PTHR43612:SF3">
    <property type="entry name" value="TRIFUNCTIONAL ENZYME SUBUNIT ALPHA, MITOCHONDRIAL"/>
    <property type="match status" value="1"/>
</dbReference>
<evidence type="ECO:0000256" key="21">
    <source>
        <dbReference type="ARBA" id="ARBA00035854"/>
    </source>
</evidence>
<dbReference type="UniPathway" id="UPA00659"/>
<dbReference type="InterPro" id="IPR008927">
    <property type="entry name" value="6-PGluconate_DH-like_C_sf"/>
</dbReference>
<dbReference type="NCBIfam" id="TIGR02441">
    <property type="entry name" value="fa_ox_alpha_mit"/>
    <property type="match status" value="1"/>
</dbReference>
<dbReference type="Pfam" id="PF00725">
    <property type="entry name" value="3HCDH"/>
    <property type="match status" value="2"/>
</dbReference>
<evidence type="ECO:0000256" key="15">
    <source>
        <dbReference type="ARBA" id="ARBA00023027"/>
    </source>
</evidence>
<dbReference type="Gene3D" id="3.40.50.720">
    <property type="entry name" value="NAD(P)-binding Rossmann-like Domain"/>
    <property type="match status" value="1"/>
</dbReference>
<dbReference type="PROSITE" id="PS00166">
    <property type="entry name" value="ENOYL_COA_HYDRATASE"/>
    <property type="match status" value="1"/>
</dbReference>
<comment type="catalytic activity">
    <reaction evidence="28">
        <text>(3S)-hydroxyoctanoyl-CoA = (2E)-octenoyl-CoA + H2O</text>
        <dbReference type="Rhea" id="RHEA:31199"/>
        <dbReference type="ChEBI" id="CHEBI:15377"/>
        <dbReference type="ChEBI" id="CHEBI:62242"/>
        <dbReference type="ChEBI" id="CHEBI:62617"/>
    </reaction>
    <physiologicalReaction direction="right-to-left" evidence="28">
        <dbReference type="Rhea" id="RHEA:31201"/>
    </physiologicalReaction>
</comment>
<dbReference type="InterPro" id="IPR012803">
    <property type="entry name" value="Fa_ox_alpha_mit"/>
</dbReference>
<evidence type="ECO:0000256" key="11">
    <source>
        <dbReference type="ARBA" id="ARBA00022832"/>
    </source>
</evidence>
<evidence type="ECO:0000256" key="19">
    <source>
        <dbReference type="ARBA" id="ARBA00023239"/>
    </source>
</evidence>
<dbReference type="Gene3D" id="1.10.1040.50">
    <property type="match status" value="1"/>
</dbReference>
<evidence type="ECO:0000256" key="28">
    <source>
        <dbReference type="ARBA" id="ARBA00051877"/>
    </source>
</evidence>
<evidence type="ECO:0000256" key="7">
    <source>
        <dbReference type="ARBA" id="ARBA00022481"/>
    </source>
</evidence>
<comment type="similarity">
    <text evidence="42">Belongs to the enoyl-CoA hydratase/isomerase family.</text>
</comment>
<dbReference type="GO" id="GO:0070403">
    <property type="term" value="F:NAD+ binding"/>
    <property type="evidence" value="ECO:0007669"/>
    <property type="project" value="InterPro"/>
</dbReference>
<dbReference type="GO" id="GO:0016740">
    <property type="term" value="F:transferase activity"/>
    <property type="evidence" value="ECO:0007669"/>
    <property type="project" value="UniProtKB-KW"/>
</dbReference>
<feature type="site" description="Important for hydroxyacyl-coenzyme A dehydrogenase activity" evidence="41">
    <location>
        <position position="500"/>
    </location>
</feature>
<reference evidence="45 46" key="1">
    <citation type="submission" date="2014-07" db="EMBL/GenBank/DDBJ databases">
        <title>Genomic and transcriptomic analysis on Apis cerana provide comprehensive insights into honey bee biology.</title>
        <authorList>
            <person name="Diao Q."/>
            <person name="Sun L."/>
            <person name="Zheng H."/>
            <person name="Zheng H."/>
            <person name="Xu S."/>
            <person name="Wang S."/>
            <person name="Zeng Z."/>
            <person name="Hu F."/>
            <person name="Su S."/>
            <person name="Wu J."/>
        </authorList>
    </citation>
    <scope>NUCLEOTIDE SEQUENCE [LARGE SCALE GENOMIC DNA]</scope>
    <source>
        <tissue evidence="45">Pupae without intestine</tissue>
    </source>
</reference>
<dbReference type="GO" id="GO:0016507">
    <property type="term" value="C:mitochondrial fatty acid beta-oxidation multienzyme complex"/>
    <property type="evidence" value="ECO:0007669"/>
    <property type="project" value="InterPro"/>
</dbReference>
<evidence type="ECO:0000256" key="18">
    <source>
        <dbReference type="ARBA" id="ARBA00023136"/>
    </source>
</evidence>
<comment type="catalytic activity">
    <reaction evidence="33">
        <text>(3S)-3-hydroxydodecanoyl-CoA + NAD(+) = 3-oxododecanoyl-CoA + NADH + H(+)</text>
        <dbReference type="Rhea" id="RHEA:31179"/>
        <dbReference type="ChEBI" id="CHEBI:15378"/>
        <dbReference type="ChEBI" id="CHEBI:57540"/>
        <dbReference type="ChEBI" id="CHEBI:57945"/>
        <dbReference type="ChEBI" id="CHEBI:62558"/>
        <dbReference type="ChEBI" id="CHEBI:62615"/>
    </reaction>
    <physiologicalReaction direction="left-to-right" evidence="33">
        <dbReference type="Rhea" id="RHEA:31180"/>
    </physiologicalReaction>
</comment>
<feature type="domain" description="3-hydroxyacyl-CoA dehydrogenase C-terminal" evidence="43">
    <location>
        <begin position="677"/>
        <end position="757"/>
    </location>
</feature>
<evidence type="ECO:0000256" key="6">
    <source>
        <dbReference type="ARBA" id="ARBA00012076"/>
    </source>
</evidence>
<gene>
    <name evidence="45" type="ORF">APICC_06057</name>
</gene>
<evidence type="ECO:0000256" key="34">
    <source>
        <dbReference type="ARBA" id="ARBA00052989"/>
    </source>
</evidence>
<evidence type="ECO:0000256" key="35">
    <source>
        <dbReference type="ARBA" id="ARBA00062153"/>
    </source>
</evidence>
<comment type="catalytic activity">
    <reaction evidence="24">
        <text>a (3S)-3-hydroxyacyl-CoA + NAD(+) = a 3-oxoacyl-CoA + NADH + H(+)</text>
        <dbReference type="Rhea" id="RHEA:22432"/>
        <dbReference type="ChEBI" id="CHEBI:15378"/>
        <dbReference type="ChEBI" id="CHEBI:57318"/>
        <dbReference type="ChEBI" id="CHEBI:57540"/>
        <dbReference type="ChEBI" id="CHEBI:57945"/>
        <dbReference type="ChEBI" id="CHEBI:90726"/>
        <dbReference type="EC" id="1.1.1.35"/>
    </reaction>
</comment>
<evidence type="ECO:0000256" key="16">
    <source>
        <dbReference type="ARBA" id="ARBA00023098"/>
    </source>
</evidence>
<evidence type="ECO:0000256" key="9">
    <source>
        <dbReference type="ARBA" id="ARBA00022679"/>
    </source>
</evidence>
<evidence type="ECO:0000256" key="3">
    <source>
        <dbReference type="ARBA" id="ARBA00005005"/>
    </source>
</evidence>
<accession>A0A2A3EH15</accession>
<evidence type="ECO:0000256" key="38">
    <source>
        <dbReference type="ARBA" id="ARBA00077617"/>
    </source>
</evidence>
<keyword evidence="19" id="KW-0456">Lyase</keyword>
<feature type="site" description="Important for long-chain enoyl-CoA hydratase activity" evidence="41">
    <location>
        <position position="152"/>
    </location>
</feature>
<feature type="site" description="Important for long-chain enoyl-CoA hydratase activity" evidence="41">
    <location>
        <position position="174"/>
    </location>
</feature>
<comment type="catalytic activity">
    <reaction evidence="22">
        <text>(3S)-hydroxyhexadecanoyl-CoA + NAD(+) = 3-oxohexadecanoyl-CoA + NADH + H(+)</text>
        <dbReference type="Rhea" id="RHEA:31159"/>
        <dbReference type="ChEBI" id="CHEBI:15378"/>
        <dbReference type="ChEBI" id="CHEBI:57349"/>
        <dbReference type="ChEBI" id="CHEBI:57540"/>
        <dbReference type="ChEBI" id="CHEBI:57945"/>
        <dbReference type="ChEBI" id="CHEBI:62613"/>
    </reaction>
    <physiologicalReaction direction="left-to-right" evidence="22">
        <dbReference type="Rhea" id="RHEA:31160"/>
    </physiologicalReaction>
</comment>
<evidence type="ECO:0000256" key="1">
    <source>
        <dbReference type="ARBA" id="ARBA00000469"/>
    </source>
</evidence>
<dbReference type="EMBL" id="KZ288250">
    <property type="protein sequence ID" value="PBC31083.1"/>
    <property type="molecule type" value="Genomic_DNA"/>
</dbReference>
<evidence type="ECO:0000256" key="20">
    <source>
        <dbReference type="ARBA" id="ARBA00023268"/>
    </source>
</evidence>
<evidence type="ECO:0000313" key="45">
    <source>
        <dbReference type="EMBL" id="PBC31083.1"/>
    </source>
</evidence>